<evidence type="ECO:0000313" key="3">
    <source>
        <dbReference type="Proteomes" id="UP000694941"/>
    </source>
</evidence>
<gene>
    <name evidence="4 5" type="primary">LOC106457929</name>
</gene>
<protein>
    <submittedName>
        <fullName evidence="4 5">Uncharacterized protein LOC106457929</fullName>
    </submittedName>
</protein>
<evidence type="ECO:0000313" key="5">
    <source>
        <dbReference type="RefSeq" id="XP_022239721.1"/>
    </source>
</evidence>
<sequence>MKVQSPKSTQSNGSPRGHPMYQVPKEKLTRAISLKIWLGAIIFMFVAGTVMLVVGVVFWQTGLAIFLSGFFCLVLAVPMFALYVWYLRWRKVGIVEKGRKVQNTISTIGNPELYTPAPLQLKSDYPMGPLLIMTLPRTKCSSPSRPVNDAEEESSPNISGKMYPLNLRNKNLPPLASVETLSPSLTSSVVSLDTAI</sequence>
<keyword evidence="3" id="KW-1185">Reference proteome</keyword>
<keyword evidence="2" id="KW-0812">Transmembrane</keyword>
<feature type="transmembrane region" description="Helical" evidence="2">
    <location>
        <begin position="65"/>
        <end position="87"/>
    </location>
</feature>
<feature type="region of interest" description="Disordered" evidence="1">
    <location>
        <begin position="139"/>
        <end position="160"/>
    </location>
</feature>
<evidence type="ECO:0000313" key="4">
    <source>
        <dbReference type="RefSeq" id="XP_013772831.1"/>
    </source>
</evidence>
<keyword evidence="2" id="KW-0472">Membrane</keyword>
<organism evidence="3 5">
    <name type="scientific">Limulus polyphemus</name>
    <name type="common">Atlantic horseshoe crab</name>
    <dbReference type="NCBI Taxonomy" id="6850"/>
    <lineage>
        <taxon>Eukaryota</taxon>
        <taxon>Metazoa</taxon>
        <taxon>Ecdysozoa</taxon>
        <taxon>Arthropoda</taxon>
        <taxon>Chelicerata</taxon>
        <taxon>Merostomata</taxon>
        <taxon>Xiphosura</taxon>
        <taxon>Limulidae</taxon>
        <taxon>Limulus</taxon>
    </lineage>
</organism>
<accession>A0ABM1S7W6</accession>
<evidence type="ECO:0000256" key="1">
    <source>
        <dbReference type="SAM" id="MobiDB-lite"/>
    </source>
</evidence>
<proteinExistence type="predicted"/>
<dbReference type="GeneID" id="106457929"/>
<name>A0ABM1S7W6_LIMPO</name>
<reference evidence="4 5" key="1">
    <citation type="submission" date="2025-05" db="UniProtKB">
        <authorList>
            <consortium name="RefSeq"/>
        </authorList>
    </citation>
    <scope>IDENTIFICATION</scope>
    <source>
        <tissue evidence="4 5">Muscle</tissue>
    </source>
</reference>
<dbReference type="RefSeq" id="XP_013772831.1">
    <property type="nucleotide sequence ID" value="XM_013917377.2"/>
</dbReference>
<keyword evidence="2" id="KW-1133">Transmembrane helix</keyword>
<evidence type="ECO:0000256" key="2">
    <source>
        <dbReference type="SAM" id="Phobius"/>
    </source>
</evidence>
<feature type="compositionally biased region" description="Polar residues" evidence="1">
    <location>
        <begin position="1"/>
        <end position="14"/>
    </location>
</feature>
<feature type="transmembrane region" description="Helical" evidence="2">
    <location>
        <begin position="36"/>
        <end position="59"/>
    </location>
</feature>
<dbReference type="Proteomes" id="UP000694941">
    <property type="component" value="Unplaced"/>
</dbReference>
<feature type="region of interest" description="Disordered" evidence="1">
    <location>
        <begin position="1"/>
        <end position="20"/>
    </location>
</feature>
<dbReference type="RefSeq" id="XP_022239721.1">
    <property type="nucleotide sequence ID" value="XM_022384013.1"/>
</dbReference>